<sequence length="296" mass="33022">MSTSEESHQHQFERLSPKECPGLQFVREQKLAAGLAKRFSSPQDLGGSCEVAELVAPCEGHSDATRAHLRDVFSRFVRHNLPVVIRGAVASWPCVQRWSDEYICAGVGQSRIQVRRHPVAKSFGDVRAETPDTFHQTEEMSVVEYVRRAAEEPGSCYAARIPIQAQADLEYIGTEVPPPDYLEYAAVVGVAVAGGAIMYWGGDGDSTPLHYDPHENFICVIDGTKKLRLYHPSCDDLLYPKDGSLFKYSAVDFAAYDVKEQFPLIRHACHVDVTLHKGDVFYLPCFWYVPSKLATT</sequence>
<dbReference type="PANTHER" id="PTHR12461">
    <property type="entry name" value="HYPOXIA-INDUCIBLE FACTOR 1 ALPHA INHIBITOR-RELATED"/>
    <property type="match status" value="1"/>
</dbReference>
<evidence type="ECO:0000259" key="2">
    <source>
        <dbReference type="PROSITE" id="PS51184"/>
    </source>
</evidence>
<comment type="caution">
    <text evidence="3">The sequence shown here is derived from an EMBL/GenBank/DDBJ whole genome shotgun (WGS) entry which is preliminary data.</text>
</comment>
<evidence type="ECO:0000256" key="1">
    <source>
        <dbReference type="ARBA" id="ARBA00006801"/>
    </source>
</evidence>
<accession>A0AAE0BG31</accession>
<dbReference type="AlphaFoldDB" id="A0AAE0BG31"/>
<dbReference type="EMBL" id="LGRX02035200">
    <property type="protein sequence ID" value="KAK3235891.1"/>
    <property type="molecule type" value="Genomic_DNA"/>
</dbReference>
<evidence type="ECO:0000313" key="3">
    <source>
        <dbReference type="EMBL" id="KAK3235891.1"/>
    </source>
</evidence>
<gene>
    <name evidence="3" type="ORF">CYMTET_53934</name>
</gene>
<dbReference type="Gene3D" id="2.60.120.650">
    <property type="entry name" value="Cupin"/>
    <property type="match status" value="1"/>
</dbReference>
<dbReference type="InterPro" id="IPR003347">
    <property type="entry name" value="JmjC_dom"/>
</dbReference>
<dbReference type="PANTHER" id="PTHR12461:SF105">
    <property type="entry name" value="HYPOXIA-INDUCIBLE FACTOR 1-ALPHA INHIBITOR"/>
    <property type="match status" value="1"/>
</dbReference>
<protein>
    <recommendedName>
        <fullName evidence="2">JmjC domain-containing protein</fullName>
    </recommendedName>
</protein>
<keyword evidence="4" id="KW-1185">Reference proteome</keyword>
<dbReference type="PROSITE" id="PS51184">
    <property type="entry name" value="JMJC"/>
    <property type="match status" value="1"/>
</dbReference>
<proteinExistence type="inferred from homology"/>
<dbReference type="SUPFAM" id="SSF51197">
    <property type="entry name" value="Clavaminate synthase-like"/>
    <property type="match status" value="1"/>
</dbReference>
<organism evidence="3 4">
    <name type="scientific">Cymbomonas tetramitiformis</name>
    <dbReference type="NCBI Taxonomy" id="36881"/>
    <lineage>
        <taxon>Eukaryota</taxon>
        <taxon>Viridiplantae</taxon>
        <taxon>Chlorophyta</taxon>
        <taxon>Pyramimonadophyceae</taxon>
        <taxon>Pyramimonadales</taxon>
        <taxon>Pyramimonadaceae</taxon>
        <taxon>Cymbomonas</taxon>
    </lineage>
</organism>
<dbReference type="InterPro" id="IPR041667">
    <property type="entry name" value="Cupin_8"/>
</dbReference>
<dbReference type="Proteomes" id="UP001190700">
    <property type="component" value="Unassembled WGS sequence"/>
</dbReference>
<comment type="similarity">
    <text evidence="1">Belongs to the JARID1 histone demethylase family.</text>
</comment>
<reference evidence="3 4" key="1">
    <citation type="journal article" date="2015" name="Genome Biol. Evol.">
        <title>Comparative Genomics of a Bacterivorous Green Alga Reveals Evolutionary Causalities and Consequences of Phago-Mixotrophic Mode of Nutrition.</title>
        <authorList>
            <person name="Burns J.A."/>
            <person name="Paasch A."/>
            <person name="Narechania A."/>
            <person name="Kim E."/>
        </authorList>
    </citation>
    <scope>NUCLEOTIDE SEQUENCE [LARGE SCALE GENOMIC DNA]</scope>
    <source>
        <strain evidence="3 4">PLY_AMNH</strain>
    </source>
</reference>
<evidence type="ECO:0000313" key="4">
    <source>
        <dbReference type="Proteomes" id="UP001190700"/>
    </source>
</evidence>
<feature type="domain" description="JmjC" evidence="2">
    <location>
        <begin position="150"/>
        <end position="296"/>
    </location>
</feature>
<dbReference type="Pfam" id="PF13621">
    <property type="entry name" value="Cupin_8"/>
    <property type="match status" value="1"/>
</dbReference>
<name>A0AAE0BG31_9CHLO</name>